<evidence type="ECO:0000313" key="4">
    <source>
        <dbReference type="Proteomes" id="UP000799640"/>
    </source>
</evidence>
<dbReference type="EMBL" id="ML996693">
    <property type="protein sequence ID" value="KAF2401130.1"/>
    <property type="molecule type" value="Genomic_DNA"/>
</dbReference>
<dbReference type="InterPro" id="IPR019819">
    <property type="entry name" value="Carboxylesterase_B_CS"/>
</dbReference>
<dbReference type="Proteomes" id="UP000799640">
    <property type="component" value="Unassembled WGS sequence"/>
</dbReference>
<dbReference type="PANTHER" id="PTHR11559">
    <property type="entry name" value="CARBOXYLESTERASE"/>
    <property type="match status" value="1"/>
</dbReference>
<sequence>MKSLLPLLALAALALAAPQQQQQPPKWYAGLPTVKLPNGEWQAAKYDTANDLYVFKNIRFAAPPVGRLRFAKPAPPAPNTTLQLGAYGPSCPQSVPGGLLPGGLTSSIDVGSFLAGAAGVSEDCLFLDVYVPAKAWSREVGPLPVVNWIYGGAYLLGNKEGQYDGTPVVRASGGNLIYVAGNYRLGAFGFLAGETMEKSGAPNAGLWDQRAVLEWIQANIGLFNGDPGAVSVWGESAGAGSILHHLTAFGGTKPALFKRAVAQSMAYDAQIDRKGQLEKQFQEIAKLAGCATGGIECLRGVSTAALKAAQDKYINTLPGGKPGFGPAVDGDLVRQMPPLELASGNVAKGVESIINSHTSDEAKMFTPAKATDSTFTAVTEHYFGTYPPVKAAIAKKYDVGRFGGDQVARIHDMFQFSTFTCSSRFVSEGFKGKTYNVQYSRGGGMHGSDIAADFYVPKTGLAALFTTDRTFGDFATNYQSYLISHARSGDPNKFRGNGTIAWPAVTWGPTLKNVLDAGDKGFALIEDPVTKEGDCEFWKDAFAGMTSGLGFAPPGAVVQSSYPPKGNPSANYKL</sequence>
<keyword evidence="4" id="KW-1185">Reference proteome</keyword>
<name>A0A6G1HYM6_9PEZI</name>
<dbReference type="InterPro" id="IPR050309">
    <property type="entry name" value="Type-B_Carboxylest/Lipase"/>
</dbReference>
<organism evidence="3 4">
    <name type="scientific">Trichodelitschia bisporula</name>
    <dbReference type="NCBI Taxonomy" id="703511"/>
    <lineage>
        <taxon>Eukaryota</taxon>
        <taxon>Fungi</taxon>
        <taxon>Dikarya</taxon>
        <taxon>Ascomycota</taxon>
        <taxon>Pezizomycotina</taxon>
        <taxon>Dothideomycetes</taxon>
        <taxon>Dothideomycetes incertae sedis</taxon>
        <taxon>Phaeotrichales</taxon>
        <taxon>Phaeotrichaceae</taxon>
        <taxon>Trichodelitschia</taxon>
    </lineage>
</organism>
<keyword evidence="3" id="KW-0378">Hydrolase</keyword>
<feature type="signal peptide" evidence="1">
    <location>
        <begin position="1"/>
        <end position="16"/>
    </location>
</feature>
<dbReference type="OrthoDB" id="408631at2759"/>
<feature type="chain" id="PRO_5026274591" evidence="1">
    <location>
        <begin position="17"/>
        <end position="574"/>
    </location>
</feature>
<dbReference type="InterPro" id="IPR002018">
    <property type="entry name" value="CarbesteraseB"/>
</dbReference>
<dbReference type="PROSITE" id="PS00941">
    <property type="entry name" value="CARBOXYLESTERASE_B_2"/>
    <property type="match status" value="1"/>
</dbReference>
<dbReference type="GO" id="GO:0016787">
    <property type="term" value="F:hydrolase activity"/>
    <property type="evidence" value="ECO:0007669"/>
    <property type="project" value="UniProtKB-KW"/>
</dbReference>
<evidence type="ECO:0000313" key="3">
    <source>
        <dbReference type="EMBL" id="KAF2401130.1"/>
    </source>
</evidence>
<protein>
    <submittedName>
        <fullName evidence="3">Alpha/beta-hydrolase</fullName>
    </submittedName>
</protein>
<keyword evidence="1" id="KW-0732">Signal</keyword>
<gene>
    <name evidence="3" type="ORF">EJ06DRAFT_379032</name>
</gene>
<reference evidence="3" key="1">
    <citation type="journal article" date="2020" name="Stud. Mycol.">
        <title>101 Dothideomycetes genomes: a test case for predicting lifestyles and emergence of pathogens.</title>
        <authorList>
            <person name="Haridas S."/>
            <person name="Albert R."/>
            <person name="Binder M."/>
            <person name="Bloem J."/>
            <person name="Labutti K."/>
            <person name="Salamov A."/>
            <person name="Andreopoulos B."/>
            <person name="Baker S."/>
            <person name="Barry K."/>
            <person name="Bills G."/>
            <person name="Bluhm B."/>
            <person name="Cannon C."/>
            <person name="Castanera R."/>
            <person name="Culley D."/>
            <person name="Daum C."/>
            <person name="Ezra D."/>
            <person name="Gonzalez J."/>
            <person name="Henrissat B."/>
            <person name="Kuo A."/>
            <person name="Liang C."/>
            <person name="Lipzen A."/>
            <person name="Lutzoni F."/>
            <person name="Magnuson J."/>
            <person name="Mondo S."/>
            <person name="Nolan M."/>
            <person name="Ohm R."/>
            <person name="Pangilinan J."/>
            <person name="Park H.-J."/>
            <person name="Ramirez L."/>
            <person name="Alfaro M."/>
            <person name="Sun H."/>
            <person name="Tritt A."/>
            <person name="Yoshinaga Y."/>
            <person name="Zwiers L.-H."/>
            <person name="Turgeon B."/>
            <person name="Goodwin S."/>
            <person name="Spatafora J."/>
            <person name="Crous P."/>
            <person name="Grigoriev I."/>
        </authorList>
    </citation>
    <scope>NUCLEOTIDE SEQUENCE</scope>
    <source>
        <strain evidence="3">CBS 262.69</strain>
    </source>
</reference>
<evidence type="ECO:0000256" key="1">
    <source>
        <dbReference type="SAM" id="SignalP"/>
    </source>
</evidence>
<proteinExistence type="predicted"/>
<dbReference type="AlphaFoldDB" id="A0A6G1HYM6"/>
<dbReference type="Pfam" id="PF00135">
    <property type="entry name" value="COesterase"/>
    <property type="match status" value="1"/>
</dbReference>
<dbReference type="SUPFAM" id="SSF53474">
    <property type="entry name" value="alpha/beta-Hydrolases"/>
    <property type="match status" value="1"/>
</dbReference>
<evidence type="ECO:0000259" key="2">
    <source>
        <dbReference type="Pfam" id="PF00135"/>
    </source>
</evidence>
<dbReference type="Gene3D" id="3.40.50.1820">
    <property type="entry name" value="alpha/beta hydrolase"/>
    <property type="match status" value="1"/>
</dbReference>
<accession>A0A6G1HYM6</accession>
<feature type="domain" description="Carboxylesterase type B" evidence="2">
    <location>
        <begin position="34"/>
        <end position="522"/>
    </location>
</feature>
<dbReference type="InterPro" id="IPR029058">
    <property type="entry name" value="AB_hydrolase_fold"/>
</dbReference>